<comment type="caution">
    <text evidence="1">The sequence shown here is derived from an EMBL/GenBank/DDBJ whole genome shotgun (WGS) entry which is preliminary data.</text>
</comment>
<name>A0A9X1XDW1_9BACL</name>
<organism evidence="1 2">
    <name type="scientific">Fictibacillus marinisediminis</name>
    <dbReference type="NCBI Taxonomy" id="2878389"/>
    <lineage>
        <taxon>Bacteria</taxon>
        <taxon>Bacillati</taxon>
        <taxon>Bacillota</taxon>
        <taxon>Bacilli</taxon>
        <taxon>Bacillales</taxon>
        <taxon>Fictibacillaceae</taxon>
        <taxon>Fictibacillus</taxon>
    </lineage>
</organism>
<dbReference type="AlphaFoldDB" id="A0A9X1XDW1"/>
<evidence type="ECO:0000313" key="1">
    <source>
        <dbReference type="EMBL" id="MCK6258994.1"/>
    </source>
</evidence>
<proteinExistence type="predicted"/>
<accession>A0A9X1XDW1</accession>
<keyword evidence="2" id="KW-1185">Reference proteome</keyword>
<evidence type="ECO:0000313" key="2">
    <source>
        <dbReference type="Proteomes" id="UP001139011"/>
    </source>
</evidence>
<dbReference type="Proteomes" id="UP001139011">
    <property type="component" value="Unassembled WGS sequence"/>
</dbReference>
<gene>
    <name evidence="1" type="ORF">LCY76_20695</name>
</gene>
<sequence length="54" mass="6051">MIAGQVFKNLSVLRVEPTPFVQKDNAAYGKDLYRLLSSRLIQSITESKEPVGEL</sequence>
<reference evidence="1" key="1">
    <citation type="submission" date="2021-09" db="EMBL/GenBank/DDBJ databases">
        <title>Genome analysis of Fictibacillus sp. KIGAM418 isolated from marine sediment.</title>
        <authorList>
            <person name="Seo M.-J."/>
            <person name="Cho E.-S."/>
            <person name="Hwang C.Y."/>
        </authorList>
    </citation>
    <scope>NUCLEOTIDE SEQUENCE</scope>
    <source>
        <strain evidence="1">KIGAM418</strain>
    </source>
</reference>
<dbReference type="RefSeq" id="WP_248254216.1">
    <property type="nucleotide sequence ID" value="NZ_JAIWJX010000002.1"/>
</dbReference>
<dbReference type="EMBL" id="JAIWJX010000002">
    <property type="protein sequence ID" value="MCK6258994.1"/>
    <property type="molecule type" value="Genomic_DNA"/>
</dbReference>
<protein>
    <submittedName>
        <fullName evidence="1">Uncharacterized protein</fullName>
    </submittedName>
</protein>